<dbReference type="RefSeq" id="WP_190307858.1">
    <property type="nucleotide sequence ID" value="NZ_JACNYK010000001.1"/>
</dbReference>
<dbReference type="Pfam" id="PF07495">
    <property type="entry name" value="Y_Y_Y"/>
    <property type="match status" value="1"/>
</dbReference>
<dbReference type="SUPFAM" id="SSF46894">
    <property type="entry name" value="C-terminal effector domain of the bipartite response regulators"/>
    <property type="match status" value="1"/>
</dbReference>
<dbReference type="InterPro" id="IPR011110">
    <property type="entry name" value="Reg_prop"/>
</dbReference>
<keyword evidence="1" id="KW-0597">Phosphoprotein</keyword>
<dbReference type="InterPro" id="IPR013783">
    <property type="entry name" value="Ig-like_fold"/>
</dbReference>
<feature type="domain" description="HTH luxR-type" evidence="4">
    <location>
        <begin position="901"/>
        <end position="958"/>
    </location>
</feature>
<accession>A0ABR7Y0C0</accession>
<dbReference type="Proteomes" id="UP000606494">
    <property type="component" value="Unassembled WGS sequence"/>
</dbReference>
<dbReference type="InterPro" id="IPR000792">
    <property type="entry name" value="Tscrpt_reg_LuxR_C"/>
</dbReference>
<keyword evidence="3" id="KW-0472">Membrane</keyword>
<reference evidence="5 6" key="1">
    <citation type="submission" date="2020-08" db="EMBL/GenBank/DDBJ databases">
        <title>Sphingobacterium sp. DN00404 isolated from aquaculture water.</title>
        <authorList>
            <person name="Zhang M."/>
        </authorList>
    </citation>
    <scope>NUCLEOTIDE SEQUENCE [LARGE SCALE GENOMIC DNA]</scope>
    <source>
        <strain evidence="5 6">KCTC 32294</strain>
    </source>
</reference>
<dbReference type="InterPro" id="IPR016032">
    <property type="entry name" value="Sig_transdc_resp-reg_C-effctor"/>
</dbReference>
<evidence type="ECO:0000313" key="6">
    <source>
        <dbReference type="Proteomes" id="UP000606494"/>
    </source>
</evidence>
<dbReference type="SUPFAM" id="SSF101898">
    <property type="entry name" value="NHL repeat"/>
    <property type="match status" value="1"/>
</dbReference>
<dbReference type="InterPro" id="IPR036388">
    <property type="entry name" value="WH-like_DNA-bd_sf"/>
</dbReference>
<evidence type="ECO:0000256" key="2">
    <source>
        <dbReference type="SAM" id="Coils"/>
    </source>
</evidence>
<sequence>MSRYIILLSILIIILGGKIYAQRTIAMPQIVNYPSKVYRGGVQNWGVTQDTQGILYFGNNEGLLSFDGRYWHVYPLPNSTIVRSVCFDGHRRIYVGGQDEIGYFQADERGTLVYHSLVGEIPEKERQFADVWHIAISGEHVFFQANNHIFHHYQDKISVDRPHSSWQYMTSVGEDVYAQDMERGLLHYEEGIWKPTAIESTLKEGAIITGVVSYAADTLLVATMKDGLFYLANGHFVPKVTSMGPRFSTNRISSIRFLGNDLFALSMYPGGMLIMDKRGEVVQRYSYGEGLQTNNIRDIFKDRNGNLWLALDDGIDYIAVNSAIKYIYPDQHTKLGTYSVRIFNHKLYLGTSNGLYVTPYVGNALDNIGMSEAQFEKVRHSDGQIWSIQEVNGRLLIGHEEGSFEVRDGSVRPIHTNTGIWTYQAASRVSPSRDVVVGSYLGLRHLVFDGQHFVDDGHIDGSDESLRFVYYDDKNHVVWVSHPYRGVFKLSLSPDFKKIIRQKQYDVAEGLPARLHNYVFHIRNDIVVSTPKGVYMYDGETDAFISAKQYQALVDMPIQYMTEDKMGNVWFASNKRLGVLDFSRPLEEYPYTVSYFPELNGEILGGFESVYVHDTENVFISGQKGGILLNYTAYQERASKPNMLLRTVKAFDSDKKEQLLFGGYRYQDVSHTKLRYVFNSLQFNFSSTMYDQQDQVEFRYMLEGLETKWSAWSNRSEKEYTNLPAGTYVFRVKSRNGMGNESEEQTFSFRVMPPWYAHPVSYALYAGLLLVFIFWLLRIQRKKLKERHRDELHVRQLEIEKKEKEVIKLRNEKLETELGFKDKELANLTMNIIQRGEVLSKIKDNITQTMNRLEDKETQQNFKQLIRLIRSAERTNEDWEKFNAHIHYANENFFGRLKKQHPDLTAHELKLCALLRMNLLSKEIAQLLHVTVKAVEVSRYRLRKKLKIDSEVNLYDYLMQYTTVDV</sequence>
<evidence type="ECO:0000313" key="5">
    <source>
        <dbReference type="EMBL" id="MBD1424749.1"/>
    </source>
</evidence>
<dbReference type="InterPro" id="IPR011123">
    <property type="entry name" value="Y_Y_Y"/>
</dbReference>
<comment type="caution">
    <text evidence="5">The sequence shown here is derived from an EMBL/GenBank/DDBJ whole genome shotgun (WGS) entry which is preliminary data.</text>
</comment>
<dbReference type="EMBL" id="JACNYK010000001">
    <property type="protein sequence ID" value="MBD1424749.1"/>
    <property type="molecule type" value="Genomic_DNA"/>
</dbReference>
<proteinExistence type="predicted"/>
<dbReference type="Gene3D" id="2.60.40.10">
    <property type="entry name" value="Immunoglobulins"/>
    <property type="match status" value="1"/>
</dbReference>
<name>A0ABR7Y0C0_9SPHI</name>
<evidence type="ECO:0000256" key="1">
    <source>
        <dbReference type="ARBA" id="ARBA00022553"/>
    </source>
</evidence>
<dbReference type="SMART" id="SM00421">
    <property type="entry name" value="HTH_LUXR"/>
    <property type="match status" value="1"/>
</dbReference>
<dbReference type="PANTHER" id="PTHR43547">
    <property type="entry name" value="TWO-COMPONENT HISTIDINE KINASE"/>
    <property type="match status" value="1"/>
</dbReference>
<dbReference type="PANTHER" id="PTHR43547:SF2">
    <property type="entry name" value="HYBRID SIGNAL TRANSDUCTION HISTIDINE KINASE C"/>
    <property type="match status" value="1"/>
</dbReference>
<keyword evidence="3" id="KW-0812">Transmembrane</keyword>
<gene>
    <name evidence="5" type="ORF">H8B17_04060</name>
</gene>
<dbReference type="Gene3D" id="1.10.10.10">
    <property type="entry name" value="Winged helix-like DNA-binding domain superfamily/Winged helix DNA-binding domain"/>
    <property type="match status" value="1"/>
</dbReference>
<organism evidence="5 6">
    <name type="scientific">Sphingobacterium arenae</name>
    <dbReference type="NCBI Taxonomy" id="1280598"/>
    <lineage>
        <taxon>Bacteria</taxon>
        <taxon>Pseudomonadati</taxon>
        <taxon>Bacteroidota</taxon>
        <taxon>Sphingobacteriia</taxon>
        <taxon>Sphingobacteriales</taxon>
        <taxon>Sphingobacteriaceae</taxon>
        <taxon>Sphingobacterium</taxon>
    </lineage>
</organism>
<dbReference type="Pfam" id="PF07494">
    <property type="entry name" value="Reg_prop"/>
    <property type="match status" value="1"/>
</dbReference>
<dbReference type="InterPro" id="IPR015943">
    <property type="entry name" value="WD40/YVTN_repeat-like_dom_sf"/>
</dbReference>
<dbReference type="Gene3D" id="2.130.10.10">
    <property type="entry name" value="YVTN repeat-like/Quinoprotein amine dehydrogenase"/>
    <property type="match status" value="2"/>
</dbReference>
<feature type="transmembrane region" description="Helical" evidence="3">
    <location>
        <begin position="755"/>
        <end position="777"/>
    </location>
</feature>
<feature type="coiled-coil region" evidence="2">
    <location>
        <begin position="785"/>
        <end position="859"/>
    </location>
</feature>
<evidence type="ECO:0000259" key="4">
    <source>
        <dbReference type="SMART" id="SM00421"/>
    </source>
</evidence>
<protein>
    <submittedName>
        <fullName evidence="5">Transcriptional regulator</fullName>
    </submittedName>
</protein>
<keyword evidence="6" id="KW-1185">Reference proteome</keyword>
<keyword evidence="3" id="KW-1133">Transmembrane helix</keyword>
<keyword evidence="2" id="KW-0175">Coiled coil</keyword>
<evidence type="ECO:0000256" key="3">
    <source>
        <dbReference type="SAM" id="Phobius"/>
    </source>
</evidence>